<dbReference type="EMBL" id="CAUYUJ010016693">
    <property type="protein sequence ID" value="CAK0867901.1"/>
    <property type="molecule type" value="Genomic_DNA"/>
</dbReference>
<accession>A0ABN9V4X2</accession>
<proteinExistence type="predicted"/>
<evidence type="ECO:0000313" key="3">
    <source>
        <dbReference type="Proteomes" id="UP001189429"/>
    </source>
</evidence>
<feature type="compositionally biased region" description="Basic and acidic residues" evidence="1">
    <location>
        <begin position="53"/>
        <end position="64"/>
    </location>
</feature>
<comment type="caution">
    <text evidence="2">The sequence shown here is derived from an EMBL/GenBank/DDBJ whole genome shotgun (WGS) entry which is preliminary data.</text>
</comment>
<organism evidence="2 3">
    <name type="scientific">Prorocentrum cordatum</name>
    <dbReference type="NCBI Taxonomy" id="2364126"/>
    <lineage>
        <taxon>Eukaryota</taxon>
        <taxon>Sar</taxon>
        <taxon>Alveolata</taxon>
        <taxon>Dinophyceae</taxon>
        <taxon>Prorocentrales</taxon>
        <taxon>Prorocentraceae</taxon>
        <taxon>Prorocentrum</taxon>
    </lineage>
</organism>
<protein>
    <submittedName>
        <fullName evidence="2">Uncharacterized protein</fullName>
    </submittedName>
</protein>
<feature type="region of interest" description="Disordered" evidence="1">
    <location>
        <begin position="34"/>
        <end position="64"/>
    </location>
</feature>
<feature type="compositionally biased region" description="Basic and acidic residues" evidence="1">
    <location>
        <begin position="34"/>
        <end position="43"/>
    </location>
</feature>
<reference evidence="2" key="1">
    <citation type="submission" date="2023-10" db="EMBL/GenBank/DDBJ databases">
        <authorList>
            <person name="Chen Y."/>
            <person name="Shah S."/>
            <person name="Dougan E. K."/>
            <person name="Thang M."/>
            <person name="Chan C."/>
        </authorList>
    </citation>
    <scope>NUCLEOTIDE SEQUENCE [LARGE SCALE GENOMIC DNA]</scope>
</reference>
<sequence length="100" mass="10900">MERITMRVPALLAGNLIGQERPAPMLSIGLVGGKEEKDDCDDKAADDEDGGGGEERRRGGLDAGRRLCKARTPQGWRSLHRLACLEPTCGTTILLDKWLN</sequence>
<gene>
    <name evidence="2" type="ORF">PCOR1329_LOCUS54723</name>
</gene>
<evidence type="ECO:0000256" key="1">
    <source>
        <dbReference type="SAM" id="MobiDB-lite"/>
    </source>
</evidence>
<name>A0ABN9V4X2_9DINO</name>
<evidence type="ECO:0000313" key="2">
    <source>
        <dbReference type="EMBL" id="CAK0867901.1"/>
    </source>
</evidence>
<dbReference type="Proteomes" id="UP001189429">
    <property type="component" value="Unassembled WGS sequence"/>
</dbReference>
<keyword evidence="3" id="KW-1185">Reference proteome</keyword>